<dbReference type="InterPro" id="IPR034660">
    <property type="entry name" value="DinB/YfiT-like"/>
</dbReference>
<dbReference type="GO" id="GO:0046872">
    <property type="term" value="F:metal ion binding"/>
    <property type="evidence" value="ECO:0007669"/>
    <property type="project" value="InterPro"/>
</dbReference>
<comment type="caution">
    <text evidence="2">The sequence shown here is derived from an EMBL/GenBank/DDBJ whole genome shotgun (WGS) entry which is preliminary data.</text>
</comment>
<gene>
    <name evidence="2" type="ORF">ADN00_02395</name>
</gene>
<dbReference type="Gene3D" id="1.20.120.450">
    <property type="entry name" value="dinb family like domain"/>
    <property type="match status" value="1"/>
</dbReference>
<evidence type="ECO:0000313" key="2">
    <source>
        <dbReference type="EMBL" id="KPL79677.1"/>
    </source>
</evidence>
<dbReference type="SUPFAM" id="SSF109854">
    <property type="entry name" value="DinB/YfiT-like putative metalloenzymes"/>
    <property type="match status" value="1"/>
</dbReference>
<dbReference type="Proteomes" id="UP000050417">
    <property type="component" value="Unassembled WGS sequence"/>
</dbReference>
<keyword evidence="3" id="KW-1185">Reference proteome</keyword>
<organism evidence="2 3">
    <name type="scientific">Ornatilinea apprima</name>
    <dbReference type="NCBI Taxonomy" id="1134406"/>
    <lineage>
        <taxon>Bacteria</taxon>
        <taxon>Bacillati</taxon>
        <taxon>Chloroflexota</taxon>
        <taxon>Anaerolineae</taxon>
        <taxon>Anaerolineales</taxon>
        <taxon>Anaerolineaceae</taxon>
        <taxon>Ornatilinea</taxon>
    </lineage>
</organism>
<dbReference type="Pfam" id="PF11716">
    <property type="entry name" value="MDMPI_N"/>
    <property type="match status" value="1"/>
</dbReference>
<accession>A0A0P6XSI5</accession>
<feature type="domain" description="Mycothiol-dependent maleylpyruvate isomerase metal-binding" evidence="1">
    <location>
        <begin position="39"/>
        <end position="106"/>
    </location>
</feature>
<dbReference type="EMBL" id="LGCL01000010">
    <property type="protein sequence ID" value="KPL79677.1"/>
    <property type="molecule type" value="Genomic_DNA"/>
</dbReference>
<evidence type="ECO:0000259" key="1">
    <source>
        <dbReference type="Pfam" id="PF11716"/>
    </source>
</evidence>
<name>A0A0P6XSI5_9CHLR</name>
<protein>
    <recommendedName>
        <fullName evidence="1">Mycothiol-dependent maleylpyruvate isomerase metal-binding domain-containing protein</fullName>
    </recommendedName>
</protein>
<evidence type="ECO:0000313" key="3">
    <source>
        <dbReference type="Proteomes" id="UP000050417"/>
    </source>
</evidence>
<proteinExistence type="predicted"/>
<dbReference type="InterPro" id="IPR024344">
    <property type="entry name" value="MDMPI_metal-binding"/>
</dbReference>
<reference evidence="2 3" key="1">
    <citation type="submission" date="2015-07" db="EMBL/GenBank/DDBJ databases">
        <title>Genome sequence of Ornatilinea apprima DSM 23815.</title>
        <authorList>
            <person name="Hemp J."/>
            <person name="Ward L.M."/>
            <person name="Pace L.A."/>
            <person name="Fischer W.W."/>
        </authorList>
    </citation>
    <scope>NUCLEOTIDE SEQUENCE [LARGE SCALE GENOMIC DNA]</scope>
    <source>
        <strain evidence="2 3">P3M-1</strain>
    </source>
</reference>
<sequence>MGNHRMTARSERFSQLEQSVTHLLEVMDSLPDPLLEVYPGWSAKDVLGHLVGWHESFARNTRDLSLGVQPKPLKGRLQDLNDQFAAESRVLDVPALAARLRAAQTLLGEHILNPRVEIIPYRVGSRSYSPEDHLEIVRQHILHHIGDIQKVVGRQARRAAQN</sequence>
<dbReference type="AlphaFoldDB" id="A0A0P6XSI5"/>